<keyword evidence="5" id="KW-0269">Exonuclease</keyword>
<dbReference type="PROSITE" id="PS50157">
    <property type="entry name" value="ZINC_FINGER_C2H2_2"/>
    <property type="match status" value="1"/>
</dbReference>
<dbReference type="Gene3D" id="3.30.160.60">
    <property type="entry name" value="Classic Zinc Finger"/>
    <property type="match status" value="1"/>
</dbReference>
<dbReference type="SUPFAM" id="SSF53098">
    <property type="entry name" value="Ribonuclease H-like"/>
    <property type="match status" value="1"/>
</dbReference>
<sequence>MHANDWKKTPRPALNDLDKPKVVSREVPELDDTTSATPSSLTIGEVFCHTCKQKFISEARYSRHILSCAKPENKLKTTSPPATPRMREQGEIAPTVTPVDQCQKVSLQVPPLRLPQPASMTDNLQTSPLQVISLNTKPPVPVTSRAPPVHAPPVQTPNTPNANAGNFMCDIGVCGRTYKTEQALKQHQTDVHGSGGQALDLYGKDAWMLNQRERERLKQQGLLRDPSITARGAARGGYRGGHRDNRGGRAAPVPMQNRAPFPPQRPQHPLYPPVAHRPYQPTLDAVVPNGPQPLPTSQNIGGQLEMEQAKLICGKTMRLLLQTDIFIHHDGKISIGGILWTRIGVERQRDAVGMFDGMCHLPRVLQSEYLPAPKTFASEYTVQYPVSEFESAPARNPGKVRCDIISLACSRIVLEDGRHEVIKMAAVDVLTGRVLMSHFVCTNPHAKVANWQSPVTGFASFRDIEDARQAGYRVLKGWAAARAALFSFMDKDTIIIGHNLRAELDALRIIHGRAIDMVRVVEKAAGGPLSKAQVSLDSWCRDVANVASLATDPVFGRDCLMNAFAARELSLWVLKNREEFEKKAKQKTKEYQMVM</sequence>
<dbReference type="PANTHER" id="PTHR12801">
    <property type="entry name" value="RNA EXONUCLEASE REXO1 / RECO3 FAMILY MEMBER-RELATED"/>
    <property type="match status" value="1"/>
</dbReference>
<keyword evidence="7" id="KW-0479">Metal-binding</keyword>
<evidence type="ECO:0000313" key="10">
    <source>
        <dbReference type="EMBL" id="OSS50446.1"/>
    </source>
</evidence>
<dbReference type="GO" id="GO:0003676">
    <property type="term" value="F:nucleic acid binding"/>
    <property type="evidence" value="ECO:0007669"/>
    <property type="project" value="InterPro"/>
</dbReference>
<dbReference type="AlphaFoldDB" id="A0A1Y2M2V3"/>
<dbReference type="Proteomes" id="UP000193240">
    <property type="component" value="Unassembled WGS sequence"/>
</dbReference>
<evidence type="ECO:0000256" key="8">
    <source>
        <dbReference type="SAM" id="MobiDB-lite"/>
    </source>
</evidence>
<dbReference type="InParanoid" id="A0A1Y2M2V3"/>
<evidence type="ECO:0000256" key="1">
    <source>
        <dbReference type="ARBA" id="ARBA00004123"/>
    </source>
</evidence>
<evidence type="ECO:0000259" key="9">
    <source>
        <dbReference type="PROSITE" id="PS50157"/>
    </source>
</evidence>
<dbReference type="Gene3D" id="3.30.420.10">
    <property type="entry name" value="Ribonuclease H-like superfamily/Ribonuclease H"/>
    <property type="match status" value="1"/>
</dbReference>
<evidence type="ECO:0000256" key="6">
    <source>
        <dbReference type="ARBA" id="ARBA00023242"/>
    </source>
</evidence>
<proteinExistence type="inferred from homology"/>
<evidence type="ECO:0000256" key="7">
    <source>
        <dbReference type="PROSITE-ProRule" id="PRU00042"/>
    </source>
</evidence>
<dbReference type="GO" id="GO:0005634">
    <property type="term" value="C:nucleus"/>
    <property type="evidence" value="ECO:0007669"/>
    <property type="project" value="UniProtKB-SubCell"/>
</dbReference>
<dbReference type="OMA" id="YKIFKGW"/>
<feature type="region of interest" description="Disordered" evidence="8">
    <location>
        <begin position="228"/>
        <end position="251"/>
    </location>
</feature>
<organism evidence="10 11">
    <name type="scientific">Epicoccum nigrum</name>
    <name type="common">Soil fungus</name>
    <name type="synonym">Epicoccum purpurascens</name>
    <dbReference type="NCBI Taxonomy" id="105696"/>
    <lineage>
        <taxon>Eukaryota</taxon>
        <taxon>Fungi</taxon>
        <taxon>Dikarya</taxon>
        <taxon>Ascomycota</taxon>
        <taxon>Pezizomycotina</taxon>
        <taxon>Dothideomycetes</taxon>
        <taxon>Pleosporomycetidae</taxon>
        <taxon>Pleosporales</taxon>
        <taxon>Pleosporineae</taxon>
        <taxon>Didymellaceae</taxon>
        <taxon>Epicoccum</taxon>
    </lineage>
</organism>
<name>A0A1Y2M2V3_EPING</name>
<comment type="similarity">
    <text evidence="2">Belongs to the REXO1/REXO3 family.</text>
</comment>
<evidence type="ECO:0000313" key="11">
    <source>
        <dbReference type="Proteomes" id="UP000193240"/>
    </source>
</evidence>
<keyword evidence="3" id="KW-0540">Nuclease</keyword>
<dbReference type="InterPro" id="IPR047021">
    <property type="entry name" value="REXO1/3/4-like"/>
</dbReference>
<evidence type="ECO:0000256" key="2">
    <source>
        <dbReference type="ARBA" id="ARBA00006357"/>
    </source>
</evidence>
<dbReference type="InterPro" id="IPR012337">
    <property type="entry name" value="RNaseH-like_sf"/>
</dbReference>
<dbReference type="GO" id="GO:0008270">
    <property type="term" value="F:zinc ion binding"/>
    <property type="evidence" value="ECO:0007669"/>
    <property type="project" value="UniProtKB-KW"/>
</dbReference>
<evidence type="ECO:0000256" key="4">
    <source>
        <dbReference type="ARBA" id="ARBA00022801"/>
    </source>
</evidence>
<dbReference type="InterPro" id="IPR013087">
    <property type="entry name" value="Znf_C2H2_type"/>
</dbReference>
<comment type="subcellular location">
    <subcellularLocation>
        <location evidence="1">Nucleus</location>
    </subcellularLocation>
</comment>
<accession>A0A1Y2M2V3</accession>
<dbReference type="PANTHER" id="PTHR12801:SF115">
    <property type="entry name" value="FI18136P1-RELATED"/>
    <property type="match status" value="1"/>
</dbReference>
<dbReference type="InterPro" id="IPR036397">
    <property type="entry name" value="RNaseH_sf"/>
</dbReference>
<keyword evidence="4" id="KW-0378">Hydrolase</keyword>
<gene>
    <name evidence="10" type="ORF">B5807_05124</name>
</gene>
<evidence type="ECO:0000256" key="3">
    <source>
        <dbReference type="ARBA" id="ARBA00022722"/>
    </source>
</evidence>
<dbReference type="STRING" id="105696.A0A1Y2M2V3"/>
<feature type="domain" description="C2H2-type" evidence="9">
    <location>
        <begin position="167"/>
        <end position="192"/>
    </location>
</feature>
<dbReference type="GO" id="GO:0004527">
    <property type="term" value="F:exonuclease activity"/>
    <property type="evidence" value="ECO:0007669"/>
    <property type="project" value="UniProtKB-KW"/>
</dbReference>
<evidence type="ECO:0000256" key="5">
    <source>
        <dbReference type="ARBA" id="ARBA00022839"/>
    </source>
</evidence>
<keyword evidence="7" id="KW-0862">Zinc</keyword>
<keyword evidence="6" id="KW-0539">Nucleus</keyword>
<dbReference type="EMBL" id="KZ107842">
    <property type="protein sequence ID" value="OSS50446.1"/>
    <property type="molecule type" value="Genomic_DNA"/>
</dbReference>
<dbReference type="PROSITE" id="PS00028">
    <property type="entry name" value="ZINC_FINGER_C2H2_1"/>
    <property type="match status" value="1"/>
</dbReference>
<keyword evidence="7" id="KW-0863">Zinc-finger</keyword>
<keyword evidence="11" id="KW-1185">Reference proteome</keyword>
<reference evidence="10 11" key="1">
    <citation type="journal article" date="2017" name="Genome Announc.">
        <title>Genome sequence of the saprophytic ascomycete Epicoccum nigrum ICMP 19927 strain isolated from New Zealand.</title>
        <authorList>
            <person name="Fokin M."/>
            <person name="Fleetwood D."/>
            <person name="Weir B.S."/>
            <person name="Villas-Boas S.G."/>
        </authorList>
    </citation>
    <scope>NUCLEOTIDE SEQUENCE [LARGE SCALE GENOMIC DNA]</scope>
    <source>
        <strain evidence="10 11">ICMP 19927</strain>
    </source>
</reference>
<protein>
    <recommendedName>
        <fullName evidence="9">C2H2-type domain-containing protein</fullName>
    </recommendedName>
</protein>